<accession>A0AA36NIS1</accession>
<dbReference type="CDD" id="cd20524">
    <property type="entry name" value="CYCLIN_CCNH_rpt1"/>
    <property type="match status" value="1"/>
</dbReference>
<organism evidence="3 4">
    <name type="scientific">Effrenium voratum</name>
    <dbReference type="NCBI Taxonomy" id="2562239"/>
    <lineage>
        <taxon>Eukaryota</taxon>
        <taxon>Sar</taxon>
        <taxon>Alveolata</taxon>
        <taxon>Dinophyceae</taxon>
        <taxon>Suessiales</taxon>
        <taxon>Symbiodiniaceae</taxon>
        <taxon>Effrenium</taxon>
    </lineage>
</organism>
<dbReference type="Pfam" id="PF00134">
    <property type="entry name" value="Cyclin_N"/>
    <property type="match status" value="1"/>
</dbReference>
<dbReference type="EMBL" id="CAUJNA010003588">
    <property type="protein sequence ID" value="CAJ1405516.1"/>
    <property type="molecule type" value="Genomic_DNA"/>
</dbReference>
<evidence type="ECO:0000313" key="4">
    <source>
        <dbReference type="Proteomes" id="UP001178507"/>
    </source>
</evidence>
<name>A0AA36NIS1_9DINO</name>
<gene>
    <name evidence="3" type="ORF">EVOR1521_LOCUS27701</name>
</gene>
<dbReference type="InterPro" id="IPR043198">
    <property type="entry name" value="Cyclin/Ssn8"/>
</dbReference>
<keyword evidence="4" id="KW-1185">Reference proteome</keyword>
<dbReference type="Gene3D" id="1.10.472.10">
    <property type="entry name" value="Cyclin-like"/>
    <property type="match status" value="1"/>
</dbReference>
<protein>
    <recommendedName>
        <fullName evidence="2">Cyclin N-terminal domain-containing protein</fullName>
    </recommendedName>
</protein>
<feature type="region of interest" description="Disordered" evidence="1">
    <location>
        <begin position="299"/>
        <end position="318"/>
    </location>
</feature>
<feature type="domain" description="Cyclin N-terminal" evidence="2">
    <location>
        <begin position="60"/>
        <end position="149"/>
    </location>
</feature>
<evidence type="ECO:0000259" key="2">
    <source>
        <dbReference type="Pfam" id="PF00134"/>
    </source>
</evidence>
<dbReference type="PANTHER" id="PTHR10026">
    <property type="entry name" value="CYCLIN"/>
    <property type="match status" value="1"/>
</dbReference>
<dbReference type="InterPro" id="IPR006671">
    <property type="entry name" value="Cyclin_N"/>
</dbReference>
<dbReference type="Proteomes" id="UP001178507">
    <property type="component" value="Unassembled WGS sequence"/>
</dbReference>
<dbReference type="GO" id="GO:0006357">
    <property type="term" value="P:regulation of transcription by RNA polymerase II"/>
    <property type="evidence" value="ECO:0007669"/>
    <property type="project" value="InterPro"/>
</dbReference>
<feature type="compositionally biased region" description="Basic residues" evidence="1">
    <location>
        <begin position="302"/>
        <end position="315"/>
    </location>
</feature>
<dbReference type="GO" id="GO:0016538">
    <property type="term" value="F:cyclin-dependent protein serine/threonine kinase regulator activity"/>
    <property type="evidence" value="ECO:0007669"/>
    <property type="project" value="InterPro"/>
</dbReference>
<proteinExistence type="predicted"/>
<dbReference type="InterPro" id="IPR036915">
    <property type="entry name" value="Cyclin-like_sf"/>
</dbReference>
<evidence type="ECO:0000313" key="3">
    <source>
        <dbReference type="EMBL" id="CAJ1405516.1"/>
    </source>
</evidence>
<sequence>MVLEEPGELFSKEALEHAQEAANERAAQVLREHKLRDPPRPLSLSQGVQLVNFYGQKLPELCKLCSAPSEVCWTALVFFRRFYAAASAMEFDPATTMYAAVHVACKIEEVREITLDRLLEVSGFGEDAAMKTKVTDLELELLERIGFRLLVEPKPGAALRVLAEDSRERVPGFPLSQEALQELLARAESLVFELCACSHAVLHYPASIIFSAAWGTALDEGSGLDRQPGAAPSCALLAMLAETFKDPADREALSSLLKEVLKAMKQVSCETGLGKAAMQDIAKIARKCHRAFGFIHDERKQRHEAHRKERKRRRNDLKDKEATMFRIADFADLKQKAQALQSHAMDEDFVIHGPRDMEED</sequence>
<comment type="caution">
    <text evidence="3">The sequence shown here is derived from an EMBL/GenBank/DDBJ whole genome shotgun (WGS) entry which is preliminary data.</text>
</comment>
<reference evidence="3" key="1">
    <citation type="submission" date="2023-08" db="EMBL/GenBank/DDBJ databases">
        <authorList>
            <person name="Chen Y."/>
            <person name="Shah S."/>
            <person name="Dougan E. K."/>
            <person name="Thang M."/>
            <person name="Chan C."/>
        </authorList>
    </citation>
    <scope>NUCLEOTIDE SEQUENCE</scope>
</reference>
<dbReference type="SUPFAM" id="SSF47954">
    <property type="entry name" value="Cyclin-like"/>
    <property type="match status" value="1"/>
</dbReference>
<evidence type="ECO:0000256" key="1">
    <source>
        <dbReference type="SAM" id="MobiDB-lite"/>
    </source>
</evidence>
<dbReference type="AlphaFoldDB" id="A0AA36NIS1"/>